<organism evidence="7 8">
    <name type="scientific">Citrullus colocynthis</name>
    <name type="common">colocynth</name>
    <dbReference type="NCBI Taxonomy" id="252529"/>
    <lineage>
        <taxon>Eukaryota</taxon>
        <taxon>Viridiplantae</taxon>
        <taxon>Streptophyta</taxon>
        <taxon>Embryophyta</taxon>
        <taxon>Tracheophyta</taxon>
        <taxon>Spermatophyta</taxon>
        <taxon>Magnoliopsida</taxon>
        <taxon>eudicotyledons</taxon>
        <taxon>Gunneridae</taxon>
        <taxon>Pentapetalae</taxon>
        <taxon>rosids</taxon>
        <taxon>fabids</taxon>
        <taxon>Cucurbitales</taxon>
        <taxon>Cucurbitaceae</taxon>
        <taxon>Benincaseae</taxon>
        <taxon>Citrullus</taxon>
    </lineage>
</organism>
<accession>A0ABP0XQE6</accession>
<keyword evidence="3 6" id="KW-0713">Self-incompatibility</keyword>
<evidence type="ECO:0000256" key="4">
    <source>
        <dbReference type="ARBA" id="ARBA00022525"/>
    </source>
</evidence>
<keyword evidence="5 6" id="KW-0732">Signal</keyword>
<feature type="chain" id="PRO_5045002917" description="S-protein homolog" evidence="6">
    <location>
        <begin position="19"/>
        <end position="230"/>
    </location>
</feature>
<keyword evidence="4 6" id="KW-0964">Secreted</keyword>
<keyword evidence="8" id="KW-1185">Reference proteome</keyword>
<evidence type="ECO:0000256" key="1">
    <source>
        <dbReference type="ARBA" id="ARBA00004613"/>
    </source>
</evidence>
<dbReference type="InterPro" id="IPR010264">
    <property type="entry name" value="Self-incomp_S1"/>
</dbReference>
<dbReference type="PANTHER" id="PTHR31232">
    <property type="match status" value="1"/>
</dbReference>
<sequence>MGIHKNYIILLVISISLSTELTQVSDAIFNKYYVRIIINGFNNVTIGVHCKSKDDDLDNHFIPIWGHITYQAYWHEDNFERDACGVGHCRWKTFTLPSLCLETKENVFPAFIRWHVTVINGLNGTIAMSVHCQSQDDDLGLQTLPPTANVSWSFQANFFHSTLFWCRLQKGGGGGGEDGGVRAAFKVFWHDGQLFEKCGWKNCIWIAKDDGIYIRNFAQGTDQLCYSWEG</sequence>
<proteinExistence type="inferred from homology"/>
<evidence type="ECO:0000313" key="8">
    <source>
        <dbReference type="Proteomes" id="UP001642487"/>
    </source>
</evidence>
<reference evidence="7 8" key="1">
    <citation type="submission" date="2024-03" db="EMBL/GenBank/DDBJ databases">
        <authorList>
            <person name="Gkanogiannis A."/>
            <person name="Becerra Lopez-Lavalle L."/>
        </authorList>
    </citation>
    <scope>NUCLEOTIDE SEQUENCE [LARGE SCALE GENOMIC DNA]</scope>
</reference>
<comment type="subcellular location">
    <subcellularLocation>
        <location evidence="1 6">Secreted</location>
    </subcellularLocation>
</comment>
<evidence type="ECO:0000256" key="5">
    <source>
        <dbReference type="ARBA" id="ARBA00022729"/>
    </source>
</evidence>
<dbReference type="Proteomes" id="UP001642487">
    <property type="component" value="Chromosome 1"/>
</dbReference>
<protein>
    <recommendedName>
        <fullName evidence="6">S-protein homolog</fullName>
    </recommendedName>
</protein>
<name>A0ABP0XQE6_9ROSI</name>
<evidence type="ECO:0000313" key="7">
    <source>
        <dbReference type="EMBL" id="CAK9309760.1"/>
    </source>
</evidence>
<dbReference type="PANTHER" id="PTHR31232:SF156">
    <property type="entry name" value="PLANT SELF-INCOMPATIBILITY PROTEIN S1 FAMILY-RELATED"/>
    <property type="match status" value="1"/>
</dbReference>
<evidence type="ECO:0000256" key="3">
    <source>
        <dbReference type="ARBA" id="ARBA00022471"/>
    </source>
</evidence>
<dbReference type="Pfam" id="PF05938">
    <property type="entry name" value="Self-incomp_S1"/>
    <property type="match status" value="1"/>
</dbReference>
<dbReference type="EMBL" id="OZ021735">
    <property type="protein sequence ID" value="CAK9309760.1"/>
    <property type="molecule type" value="Genomic_DNA"/>
</dbReference>
<evidence type="ECO:0000256" key="2">
    <source>
        <dbReference type="ARBA" id="ARBA00005581"/>
    </source>
</evidence>
<gene>
    <name evidence="7" type="ORF">CITCOLO1_LOCUS1349</name>
</gene>
<evidence type="ECO:0000256" key="6">
    <source>
        <dbReference type="RuleBase" id="RU367044"/>
    </source>
</evidence>
<feature type="signal peptide" evidence="6">
    <location>
        <begin position="1"/>
        <end position="18"/>
    </location>
</feature>
<comment type="similarity">
    <text evidence="2 6">Belongs to the plant self-incompatibility (S1) protein family.</text>
</comment>